<gene>
    <name evidence="2" type="ORF">EANT1437_LOCUS3154</name>
</gene>
<feature type="chain" id="PRO_5030776730" evidence="1">
    <location>
        <begin position="21"/>
        <end position="274"/>
    </location>
</feature>
<keyword evidence="1" id="KW-0732">Signal</keyword>
<dbReference type="EMBL" id="HBHI01006271">
    <property type="protein sequence ID" value="CAD9659352.1"/>
    <property type="molecule type" value="Transcribed_RNA"/>
</dbReference>
<name>A0A7S2R307_9STRA</name>
<evidence type="ECO:0000313" key="2">
    <source>
        <dbReference type="EMBL" id="CAD9659352.1"/>
    </source>
</evidence>
<reference evidence="2" key="1">
    <citation type="submission" date="2021-01" db="EMBL/GenBank/DDBJ databases">
        <authorList>
            <person name="Corre E."/>
            <person name="Pelletier E."/>
            <person name="Niang G."/>
            <person name="Scheremetjew M."/>
            <person name="Finn R."/>
            <person name="Kale V."/>
            <person name="Holt S."/>
            <person name="Cochrane G."/>
            <person name="Meng A."/>
            <person name="Brown T."/>
            <person name="Cohen L."/>
        </authorList>
    </citation>
    <scope>NUCLEOTIDE SEQUENCE</scope>
    <source>
        <strain evidence="2">CCMP1452</strain>
    </source>
</reference>
<accession>A0A7S2R307</accession>
<sequence length="274" mass="29753">MSWITHIVATLSWILFLGCSQNEGVTCFSLSSLPISSTTSSTISSIRQQKLMVLTAKKQNKKNKATSAGAAGGFASTSSSAANTKKKSRSISSGYSTGAGSKALRDAANAFDRIRKIVGKEGTVDIYVKSPLNNPRRYWYAGKVGYILDDDDKYGDDNALKKKKDAILAQKRLILEYAKNALRPQNLGGPKYSPTLELWMAPGDSEMDCVQNKVTLEQCIGSTADISSDFDVQDVGFNPEIYVGEENEKGGLRLSNLDEQGRPISEVFEVNAGR</sequence>
<dbReference type="AlphaFoldDB" id="A0A7S2R307"/>
<proteinExistence type="predicted"/>
<protein>
    <submittedName>
        <fullName evidence="2">Uncharacterized protein</fullName>
    </submittedName>
</protein>
<feature type="signal peptide" evidence="1">
    <location>
        <begin position="1"/>
        <end position="20"/>
    </location>
</feature>
<evidence type="ECO:0000256" key="1">
    <source>
        <dbReference type="SAM" id="SignalP"/>
    </source>
</evidence>
<organism evidence="2">
    <name type="scientific">Eucampia antarctica</name>
    <dbReference type="NCBI Taxonomy" id="49252"/>
    <lineage>
        <taxon>Eukaryota</taxon>
        <taxon>Sar</taxon>
        <taxon>Stramenopiles</taxon>
        <taxon>Ochrophyta</taxon>
        <taxon>Bacillariophyta</taxon>
        <taxon>Mediophyceae</taxon>
        <taxon>Biddulphiophycidae</taxon>
        <taxon>Hemiaulales</taxon>
        <taxon>Hemiaulaceae</taxon>
        <taxon>Eucampia</taxon>
    </lineage>
</organism>